<reference evidence="1" key="2">
    <citation type="submission" date="2020-09" db="EMBL/GenBank/DDBJ databases">
        <authorList>
            <person name="Sun Q."/>
            <person name="Sedlacek I."/>
        </authorList>
    </citation>
    <scope>NUCLEOTIDE SEQUENCE</scope>
    <source>
        <strain evidence="1">CCM 8606</strain>
    </source>
</reference>
<proteinExistence type="predicted"/>
<dbReference type="Proteomes" id="UP000619536">
    <property type="component" value="Unassembled WGS sequence"/>
</dbReference>
<comment type="caution">
    <text evidence="1">The sequence shown here is derived from an EMBL/GenBank/DDBJ whole genome shotgun (WGS) entry which is preliminary data.</text>
</comment>
<protein>
    <recommendedName>
        <fullName evidence="3">SPOR domain-containing protein</fullName>
    </recommendedName>
</protein>
<organism evidence="1 2">
    <name type="scientific">Galliscardovia ingluviei</name>
    <dbReference type="NCBI Taxonomy" id="1769422"/>
    <lineage>
        <taxon>Bacteria</taxon>
        <taxon>Bacillati</taxon>
        <taxon>Actinomycetota</taxon>
        <taxon>Actinomycetes</taxon>
        <taxon>Bifidobacteriales</taxon>
        <taxon>Bifidobacteriaceae</taxon>
        <taxon>Galliscardovia</taxon>
    </lineage>
</organism>
<evidence type="ECO:0000313" key="1">
    <source>
        <dbReference type="EMBL" id="GGI13264.1"/>
    </source>
</evidence>
<dbReference type="EMBL" id="BMDH01000001">
    <property type="protein sequence ID" value="GGI13264.1"/>
    <property type="molecule type" value="Genomic_DNA"/>
</dbReference>
<reference evidence="1" key="1">
    <citation type="journal article" date="2014" name="Int. J. Syst. Evol. Microbiol.">
        <title>Complete genome sequence of Corynebacterium casei LMG S-19264T (=DSM 44701T), isolated from a smear-ripened cheese.</title>
        <authorList>
            <consortium name="US DOE Joint Genome Institute (JGI-PGF)"/>
            <person name="Walter F."/>
            <person name="Albersmeier A."/>
            <person name="Kalinowski J."/>
            <person name="Ruckert C."/>
        </authorList>
    </citation>
    <scope>NUCLEOTIDE SEQUENCE</scope>
    <source>
        <strain evidence="1">CCM 8606</strain>
    </source>
</reference>
<dbReference type="AlphaFoldDB" id="A0A8J3EXW0"/>
<keyword evidence="2" id="KW-1185">Reference proteome</keyword>
<evidence type="ECO:0008006" key="3">
    <source>
        <dbReference type="Google" id="ProtNLM"/>
    </source>
</evidence>
<sequence>MVNVALLFVKGFGMKQQWYFNMRTGKVELGKLSPVTERMGPYASKEDAEHAWQIVQTRNKRWEDDDRKWNSR</sequence>
<accession>A0A8J3EXW0</accession>
<gene>
    <name evidence="1" type="ORF">GCM10007377_05090</name>
</gene>
<evidence type="ECO:0000313" key="2">
    <source>
        <dbReference type="Proteomes" id="UP000619536"/>
    </source>
</evidence>
<name>A0A8J3EXW0_9BIFI</name>